<dbReference type="InterPro" id="IPR036388">
    <property type="entry name" value="WH-like_DNA-bd_sf"/>
</dbReference>
<gene>
    <name evidence="6" type="ORF">SAMN05444959_11610</name>
</gene>
<sequence>MIAPRRFLPSISSLLALEAVERLGTASAVAEELSLTHSAVSRQLKVLEGQIGVRLLQRDGKGLSLTPAGTTYAQSVRVVLGDLARASLRVRAGGSRDTLTLAMLPSFGTYWLLPRLRAFNRAYPDILINLHARPGRIDFAAESFDAAIHYGAPDWPGMTHLHLAGDRVIPATAPETFAGQRLPPADLLDKPLLHLDSRPGAWEEWFAHHGLQVEGLRGMLFDQFTTMAEAAAQGFGTALLPEFLAEASFSSGKLVPAAADYMKLDTAYYLVMPENRPENPQLDLLADFLTDQRQAIAARPRLNTAEAAPGP</sequence>
<dbReference type="GO" id="GO:0006351">
    <property type="term" value="P:DNA-templated transcription"/>
    <property type="evidence" value="ECO:0007669"/>
    <property type="project" value="TreeGrafter"/>
</dbReference>
<dbReference type="EMBL" id="FZQB01000016">
    <property type="protein sequence ID" value="SNT76145.1"/>
    <property type="molecule type" value="Genomic_DNA"/>
</dbReference>
<dbReference type="InterPro" id="IPR036390">
    <property type="entry name" value="WH_DNA-bd_sf"/>
</dbReference>
<dbReference type="Gene3D" id="1.10.10.10">
    <property type="entry name" value="Winged helix-like DNA-binding domain superfamily/Winged helix DNA-binding domain"/>
    <property type="match status" value="1"/>
</dbReference>
<dbReference type="InterPro" id="IPR058163">
    <property type="entry name" value="LysR-type_TF_proteobact-type"/>
</dbReference>
<evidence type="ECO:0000259" key="5">
    <source>
        <dbReference type="PROSITE" id="PS50931"/>
    </source>
</evidence>
<dbReference type="GO" id="GO:0043565">
    <property type="term" value="F:sequence-specific DNA binding"/>
    <property type="evidence" value="ECO:0007669"/>
    <property type="project" value="TreeGrafter"/>
</dbReference>
<dbReference type="Proteomes" id="UP000198307">
    <property type="component" value="Unassembled WGS sequence"/>
</dbReference>
<keyword evidence="2" id="KW-0805">Transcription regulation</keyword>
<evidence type="ECO:0000256" key="2">
    <source>
        <dbReference type="ARBA" id="ARBA00023015"/>
    </source>
</evidence>
<dbReference type="Gene3D" id="3.40.190.10">
    <property type="entry name" value="Periplasmic binding protein-like II"/>
    <property type="match status" value="2"/>
</dbReference>
<evidence type="ECO:0000313" key="6">
    <source>
        <dbReference type="EMBL" id="SNT76145.1"/>
    </source>
</evidence>
<reference evidence="6 7" key="1">
    <citation type="submission" date="2017-07" db="EMBL/GenBank/DDBJ databases">
        <authorList>
            <person name="Sun Z.S."/>
            <person name="Albrecht U."/>
            <person name="Echele G."/>
            <person name="Lee C.C."/>
        </authorList>
    </citation>
    <scope>NUCLEOTIDE SEQUENCE [LARGE SCALE GENOMIC DNA]</scope>
    <source>
        <strain evidence="6 7">DSM 14827</strain>
    </source>
</reference>
<dbReference type="PANTHER" id="PTHR30537">
    <property type="entry name" value="HTH-TYPE TRANSCRIPTIONAL REGULATOR"/>
    <property type="match status" value="1"/>
</dbReference>
<dbReference type="Pfam" id="PF00126">
    <property type="entry name" value="HTH_1"/>
    <property type="match status" value="1"/>
</dbReference>
<proteinExistence type="inferred from homology"/>
<evidence type="ECO:0000313" key="7">
    <source>
        <dbReference type="Proteomes" id="UP000198307"/>
    </source>
</evidence>
<dbReference type="PROSITE" id="PS50931">
    <property type="entry name" value="HTH_LYSR"/>
    <property type="match status" value="1"/>
</dbReference>
<dbReference type="AlphaFoldDB" id="A0A239Q0X9"/>
<evidence type="ECO:0000256" key="3">
    <source>
        <dbReference type="ARBA" id="ARBA00023125"/>
    </source>
</evidence>
<dbReference type="InterPro" id="IPR000847">
    <property type="entry name" value="LysR_HTH_N"/>
</dbReference>
<dbReference type="OrthoDB" id="9813056at2"/>
<dbReference type="PANTHER" id="PTHR30537:SF26">
    <property type="entry name" value="GLYCINE CLEAVAGE SYSTEM TRANSCRIPTIONAL ACTIVATOR"/>
    <property type="match status" value="1"/>
</dbReference>
<dbReference type="InterPro" id="IPR005119">
    <property type="entry name" value="LysR_subst-bd"/>
</dbReference>
<protein>
    <submittedName>
        <fullName evidence="6">Transcriptional regulator, LysR family</fullName>
    </submittedName>
</protein>
<dbReference type="Pfam" id="PF03466">
    <property type="entry name" value="LysR_substrate"/>
    <property type="match status" value="1"/>
</dbReference>
<keyword evidence="3" id="KW-0238">DNA-binding</keyword>
<dbReference type="GO" id="GO:0003700">
    <property type="term" value="F:DNA-binding transcription factor activity"/>
    <property type="evidence" value="ECO:0007669"/>
    <property type="project" value="InterPro"/>
</dbReference>
<keyword evidence="7" id="KW-1185">Reference proteome</keyword>
<dbReference type="RefSeq" id="WP_089345479.1">
    <property type="nucleotide sequence ID" value="NZ_CP067130.1"/>
</dbReference>
<dbReference type="SUPFAM" id="SSF53850">
    <property type="entry name" value="Periplasmic binding protein-like II"/>
    <property type="match status" value="1"/>
</dbReference>
<accession>A0A239Q0X9</accession>
<evidence type="ECO:0000256" key="4">
    <source>
        <dbReference type="ARBA" id="ARBA00023163"/>
    </source>
</evidence>
<name>A0A239Q0X9_9RHOB</name>
<comment type="similarity">
    <text evidence="1">Belongs to the LysR transcriptional regulatory family.</text>
</comment>
<evidence type="ECO:0000256" key="1">
    <source>
        <dbReference type="ARBA" id="ARBA00009437"/>
    </source>
</evidence>
<keyword evidence="4" id="KW-0804">Transcription</keyword>
<feature type="domain" description="HTH lysR-type" evidence="5">
    <location>
        <begin position="9"/>
        <end position="66"/>
    </location>
</feature>
<dbReference type="SUPFAM" id="SSF46785">
    <property type="entry name" value="Winged helix' DNA-binding domain"/>
    <property type="match status" value="1"/>
</dbReference>
<organism evidence="6 7">
    <name type="scientific">Paracoccus seriniphilus</name>
    <dbReference type="NCBI Taxonomy" id="184748"/>
    <lineage>
        <taxon>Bacteria</taxon>
        <taxon>Pseudomonadati</taxon>
        <taxon>Pseudomonadota</taxon>
        <taxon>Alphaproteobacteria</taxon>
        <taxon>Rhodobacterales</taxon>
        <taxon>Paracoccaceae</taxon>
        <taxon>Paracoccus</taxon>
    </lineage>
</organism>